<gene>
    <name evidence="6" type="ORF">IE877_16095</name>
</gene>
<dbReference type="Pfam" id="PF07705">
    <property type="entry name" value="CARDB"/>
    <property type="match status" value="5"/>
</dbReference>
<dbReference type="EMBL" id="JACXSS010000001">
    <property type="protein sequence ID" value="MBD9357381.1"/>
    <property type="molecule type" value="Genomic_DNA"/>
</dbReference>
<dbReference type="InterPro" id="IPR002126">
    <property type="entry name" value="Cadherin-like_dom"/>
</dbReference>
<dbReference type="InterPro" id="IPR056823">
    <property type="entry name" value="TEN-like_YD-shell"/>
</dbReference>
<comment type="subcellular location">
    <subcellularLocation>
        <location evidence="1">Secreted</location>
    </subcellularLocation>
</comment>
<dbReference type="PANTHER" id="PTHR38340:SF1">
    <property type="entry name" value="S-LAYER PROTEIN"/>
    <property type="match status" value="1"/>
</dbReference>
<dbReference type="CDD" id="cd11304">
    <property type="entry name" value="Cadherin_repeat"/>
    <property type="match status" value="2"/>
</dbReference>
<dbReference type="InterPro" id="IPR010566">
    <property type="entry name" value="Haemolys_ca-bd"/>
</dbReference>
<dbReference type="Gene3D" id="2.60.120.380">
    <property type="match status" value="1"/>
</dbReference>
<dbReference type="PROSITE" id="PS50268">
    <property type="entry name" value="CADHERIN_2"/>
    <property type="match status" value="2"/>
</dbReference>
<keyword evidence="7" id="KW-1185">Reference proteome</keyword>
<dbReference type="InterPro" id="IPR055353">
    <property type="entry name" value="DUF7619"/>
</dbReference>
<name>A0ABR9D3K8_9GAMM</name>
<keyword evidence="2" id="KW-0964">Secreted</keyword>
<dbReference type="Gene3D" id="2.180.10.10">
    <property type="entry name" value="RHS repeat-associated core"/>
    <property type="match status" value="2"/>
</dbReference>
<dbReference type="Gene3D" id="2.60.40.10">
    <property type="entry name" value="Immunoglobulins"/>
    <property type="match status" value="7"/>
</dbReference>
<dbReference type="InterPro" id="IPR050557">
    <property type="entry name" value="RTX_toxin/Mannuronan_C5-epim"/>
</dbReference>
<dbReference type="Pfam" id="PF06594">
    <property type="entry name" value="HCBP_related"/>
    <property type="match status" value="8"/>
</dbReference>
<comment type="caution">
    <text evidence="6">The sequence shown here is derived from an EMBL/GenBank/DDBJ whole genome shotgun (WGS) entry which is preliminary data.</text>
</comment>
<evidence type="ECO:0000313" key="6">
    <source>
        <dbReference type="EMBL" id="MBD9357381.1"/>
    </source>
</evidence>
<protein>
    <submittedName>
        <fullName evidence="6">DUF4347 domain-containing protein</fullName>
    </submittedName>
</protein>
<dbReference type="InterPro" id="IPR011635">
    <property type="entry name" value="CARDB"/>
</dbReference>
<reference evidence="6 7" key="1">
    <citation type="submission" date="2020-09" db="EMBL/GenBank/DDBJ databases">
        <title>Methylomonas albis sp. nov. and Methylomonas fluvii sp. nov.: Two cold-adapted methanotrophs from the River Elbe and an amended description of Methylovulum psychrotolerans strain Eb1.</title>
        <authorList>
            <person name="Bussmann I.K."/>
            <person name="Klings K.-W."/>
            <person name="Warnstedt J."/>
            <person name="Hoppert M."/>
            <person name="Saborowski A."/>
            <person name="Horn F."/>
            <person name="Liebner S."/>
        </authorList>
    </citation>
    <scope>NUCLEOTIDE SEQUENCE [LARGE SCALE GENOMIC DNA]</scope>
    <source>
        <strain evidence="6 7">EbA</strain>
    </source>
</reference>
<evidence type="ECO:0000313" key="7">
    <source>
        <dbReference type="Proteomes" id="UP000652176"/>
    </source>
</evidence>
<organism evidence="6 7">
    <name type="scientific">Methylomonas albis</name>
    <dbReference type="NCBI Taxonomy" id="1854563"/>
    <lineage>
        <taxon>Bacteria</taxon>
        <taxon>Pseudomonadati</taxon>
        <taxon>Pseudomonadota</taxon>
        <taxon>Gammaproteobacteria</taxon>
        <taxon>Methylococcales</taxon>
        <taxon>Methylococcaceae</taxon>
        <taxon>Methylomonas</taxon>
    </lineage>
</organism>
<dbReference type="InterPro" id="IPR013783">
    <property type="entry name" value="Ig-like_fold"/>
</dbReference>
<dbReference type="NCBIfam" id="TIGR03696">
    <property type="entry name" value="Rhs_assc_core"/>
    <property type="match status" value="1"/>
</dbReference>
<feature type="domain" description="Cadherin" evidence="5">
    <location>
        <begin position="1686"/>
        <end position="1792"/>
    </location>
</feature>
<evidence type="ECO:0000259" key="5">
    <source>
        <dbReference type="PROSITE" id="PS50268"/>
    </source>
</evidence>
<proteinExistence type="predicted"/>
<dbReference type="InterPro" id="IPR011049">
    <property type="entry name" value="Serralysin-like_metalloprot_C"/>
</dbReference>
<dbReference type="InterPro" id="IPR031325">
    <property type="entry name" value="RHS_repeat"/>
</dbReference>
<dbReference type="InterPro" id="IPR022385">
    <property type="entry name" value="Rhs_assc_core"/>
</dbReference>
<dbReference type="SUPFAM" id="SSF50960">
    <property type="entry name" value="TolB, C-terminal domain"/>
    <property type="match status" value="1"/>
</dbReference>
<feature type="domain" description="Cadherin" evidence="5">
    <location>
        <begin position="1593"/>
        <end position="1686"/>
    </location>
</feature>
<evidence type="ECO:0000256" key="1">
    <source>
        <dbReference type="ARBA" id="ARBA00004613"/>
    </source>
</evidence>
<dbReference type="Pfam" id="PF05593">
    <property type="entry name" value="RHS_repeat"/>
    <property type="match status" value="1"/>
</dbReference>
<dbReference type="Gene3D" id="2.60.40.60">
    <property type="entry name" value="Cadherins"/>
    <property type="match status" value="2"/>
</dbReference>
<keyword evidence="3" id="KW-0677">Repeat</keyword>
<dbReference type="InterPro" id="IPR025592">
    <property type="entry name" value="DUF4347"/>
</dbReference>
<dbReference type="SUPFAM" id="SSF49313">
    <property type="entry name" value="Cadherin-like"/>
    <property type="match status" value="2"/>
</dbReference>
<dbReference type="Pfam" id="PF14252">
    <property type="entry name" value="DUF4347"/>
    <property type="match status" value="1"/>
</dbReference>
<dbReference type="InterPro" id="IPR015919">
    <property type="entry name" value="Cadherin-like_sf"/>
</dbReference>
<keyword evidence="4" id="KW-0106">Calcium</keyword>
<dbReference type="InterPro" id="IPR001343">
    <property type="entry name" value="Hemolysn_Ca-bd"/>
</dbReference>
<evidence type="ECO:0000256" key="4">
    <source>
        <dbReference type="ARBA" id="ARBA00022837"/>
    </source>
</evidence>
<dbReference type="Gene3D" id="2.150.10.10">
    <property type="entry name" value="Serralysin-like metalloprotease, C-terminal"/>
    <property type="match status" value="10"/>
</dbReference>
<dbReference type="NCBIfam" id="TIGR01643">
    <property type="entry name" value="YD_repeat_2x"/>
    <property type="match status" value="5"/>
</dbReference>
<evidence type="ECO:0000256" key="3">
    <source>
        <dbReference type="ARBA" id="ARBA00022737"/>
    </source>
</evidence>
<dbReference type="PANTHER" id="PTHR38340">
    <property type="entry name" value="S-LAYER PROTEIN"/>
    <property type="match status" value="1"/>
</dbReference>
<accession>A0ABR9D3K8</accession>
<dbReference type="InterPro" id="IPR018511">
    <property type="entry name" value="Hemolysin-typ_Ca-bd_CS"/>
</dbReference>
<dbReference type="PRINTS" id="PR00313">
    <property type="entry name" value="CABNDNGRPT"/>
</dbReference>
<dbReference type="PROSITE" id="PS00330">
    <property type="entry name" value="HEMOLYSIN_CALCIUM"/>
    <property type="match status" value="19"/>
</dbReference>
<dbReference type="Proteomes" id="UP000652176">
    <property type="component" value="Unassembled WGS sequence"/>
</dbReference>
<sequence>MTSLVFIDKNVSNYELLISALPMGTEYYLLDSSLDGVWQIADILQGRENLDSIQIISHGAIGFLYLGASVLNSQTIDDYQQKLQQIGKSLASNGDILLYGCNVAQGDVGLTFINSLAQLTGADIAASENLTGNNLLGGDWTLEQKTGDIESRSLLDPSAQFNYVATLGNFVGNAGDNTLIGSNFNDYLAGGDGKDSLFGEQGNDNLNGQWGDDTLDGGAGNDQLHGGSGNDTYVFGVGSGRDTINEHDDSGQGGNDKVLFSGLSQADVKFEKIGTADLKLTIKATGEVLYVSNEFSGDTGYAIETFSFTDGNLTLEQVNAKFLVGTAGADVLYGYVGNETLSGNGGNDTLNGLWGDDTLDGGAGNDQLHGGSGNDTYVFGVGSGRDTINEHDDSGQGGNDKVLFSGLSQADVKFEKIGTADLKLTIKATGEVLYVSNEFSGDTGYAIETFSFTDGNLTLEQVNAKFLVGTAGADVLYGYVGNETLSGNGGNDTLNGLWGDDTLDGGAGNDQLHGGSGNDTYVFGVGSGRDTINEHDDSGQGGNDKVLFSGLSQADVKFEKIGTADLKLTIKATGEVLYVSNEFSGDTGYAIETFSFTDGNLTLEQVNAKFLVGTAGADVLYGYVGNETLSGNGGNDTLNGLWGDDTLDGGAGNDQLHGGSGNDTYVFGVGSGRDTINEHDDSGQGGNDKVLFSGLSQADVKFEKIGTADLKLTIKATGEVLYVSNEFSGDTGYAIETFSFADGDLNRDQVNALATFGNRLVLTGTIGADTLTGNDGNDTLYGLAGNDSLDGGAGDDTLYGGAGDDTYRFGIGSGQDRIQEDDGRSGRGGTDQVIFTGLNQADVSFEKVNTYDLRITINSTGESLYIKDQFYPDTSYNIETLLFADGTVTPAQINEQLSTGGSSDDTLFGWTGNDTLTGNQGNDQLYGLAGNDALDGGIGDDTLYGGAGDDTYRFGIGSGQDRIQEDDGRSGRGGTDQVIFTGLNQADVSFEKVNTYDLRITINSTGESLYIKDQFYPDTSYNIETLVFADGTVTPAQINEQLSTGGSSDDTLFGWTGNDTLTGNQGNDQLYGLAGNDALDGGIGDDTLYGGAGDDTYRFGIGSGQDRIQEDDGRSGRGGTDQVIFTGLNQADVSFEKVNTYDLRITINSTGESLYIQDQFYPDASFNIETFVFVDGTVTPAQINEQLSTGGSSDDTLFGWTGNDTLTGNQGNDQLYGLWGNDSLDGGAGDDTLYGGVGDDTYRFGIGSGQDRIQEDDGRSGRGGTDQVIFIGLNQADVSFEKVNTYDLRITINSTGESLYIQDQFYPDASFNIETFVFVDGTVTPAQINEQLSTGGSSDDTLFGWTGDDTLVGGDGYDKLYGGNGNDTLIGGNAGTNSDTNGNELYGEDGNDILTGGDLSGFGDILSGGNGNDTLSGLAGNDLLNGDSGSDSLLGGDGNDTLKDYTNNIDGVADINTLSGGVGDDQFYIYSPDRLDSSTLTGGNGRDIYHLQLDNVSTVNVTDFAVGAVGDVIDISSFINAIGSAPFDPLSGYLRLRQDGANTLLELDPDRVSNSAQGWRTALVLQNVIATSLTHDNFTPAMQLNGVGLDTSSIAENSPADTVVGHLYTYGLGLDGSHTLSYTLLDNADGRFTLVGNELRVAAGAILDYESAHSYPVVILAADGQGVSVTSNLNIALNNINEAPTSLSLSTTKIDEASLVNGLFVANVSASDPDVGDSLHYNLLDDAGGRFTLVGSQLRITDASLFDFTTQANYTVTLKVIDADGLSLSKDFNISLERHPDLAVTQIDGPQSARSGERIQFSWIDGNPGLAGADTTWTDKVYLDDPNTGDLDRLVGTFNFTGNIPAGGSIERIQTLALPSDLPSGDYRFVVVTDVNNSVNEGVTGEANNTTISTQTIHISPELKPNLQVGSVTVPTTAFTGHSIEVQWTVTNAGTAATTTPVWNDGVYLSADNVFDSKDIYLGSATNAAYLDVGQTYNNNATVSLPKLEGDYHILVVADRNAQVSEGNENDNVRASATLTIQPIPIAELSDLAVISVAAPAQAFSGQRLNLTYTIDNAGQAAIAGDIKFPEWVEQIYMSKDDVLDASDTLLQTIARDLYYQTVVWVDLPFHDLLGGGVGGNGIGSPLNSSEPQGYYIWVDDPNYILPLAGAGSSGGSIGGFSFPGTSSTQRHGYYKYGYYKYETVNDLPQANNATHFTTTESVTLPVGESGDYTFFVRVIPVAPVSNVFASNDVGFDSTPTVVHLTPPPDLMTESVGVPGTALAGHTLNFSYHVSNRGLSSTPNTNWTDAVYLSLDSLLDANDIKLTELNHSGALQPNEAYSNTATLTLPNGITGNYYLIVSADSKNEVFEQDNANNAVSSAAITINSQPADLLVNTVAMPTTGQAGNAVLLSWQVSNQGTGDSIANAWTDAIIASTDAIIGNADDVLLATFAHQGLLNPGEHYNRNELVVLPNSLSGNYSIFAVTDFNHQVFEADQENNNATAPSNLLNILASPSDLQVSSVSTPATADSGRAINIAYTVKNLANRTEANYWTDTITLSTDAVLGNADDVILDTVGHYGTLDFNQTYSVNRNFALPNDLQGIFNVFVTADVNHRVQDSVLGNNSLQAANTLTVVLSAMPDLVISSLDAANQAVSGQNLALSWTIKNNGAPTNSTYRTVFYLSPDQVLDRDSDIYLGYADSFNPLATSATLSNSINLHIPSGLSGTYQVYAVVDSNDGIYERDGESNNVAHDSTPVAISLPPLTDLVAGTITVPQTNLLGQQASITYTVTNQSADNLNSSWQDSVYLSLDDVWDVRDQLFARVDISKNLNPGDSYTQTVSGQLPGLAVGNYQVIVRSDIRNVIPESNEANNLKASVDAVKVDVAQLSLGSAANGSIGAANSAYYRVDVAAGETLKVAFDSVSATGRTELFIRHGDIPSRANFDYRYSVADSPDQSITIPNTQAGTYYIMAYNADSAASAYSITADTLHFGIDDLSLHQGSNKGQVTVRIDGAEFTTHTNAQLIGADGVAHAAQQIVWKDGSELWATFDLRGMAVGAYDLKLTDDTHTAVLSDGFNVISGTLGHVEYGMETPPALRAIRNSSSSEQGTVRVYYKNTGDTDVAAPVLNVSGNVLLKLPQDSQFTANSVQFLAVDSEGGPAGILAPGAEGSYELIFKANFAGTGSVNLGVSSLAGNQSMDWASILETAKPDGIDAAAWSKIKANLIQELGSSTTDYQTLLDSNATQQDALEGRTNSVEDLFRMAFLRATNNGALLQDTEIGVLGRGRSFDWDITATQQGNGDVLVKIGGLQQRFVLQTNGSYTSDGSSTLSKQYGVFTLQQLGGGKIDFNADGTFHAVVDSNGNVLQATYNAAGQLSQVSNAFGASQTFIYNQQGRLITITDQDGHVTSFAYDTNAEFLTDITTQNGTTHYDYVGTGSTQQVSTITLPNGTVQHFEYNSAGQLLKQSVNTGQQTTTYEYVGVNEVLVKDAQGHTTHLWLNDRGQIAQVENPLGQVTQLHYDTKGNLIATINPDGTVSQISYDGNNNPLSVQDALGHSVNFAYNPQNGQLANVSDQRGNPLSYSYDVNGNLNQITYADGSKEQYSYNDDGTLSGMVNRRGDGISYRYDAKGKLLEKTYADGSKASYGYDAHGNLTLATDADSSTSFQYDSYDRLIKTTDTEGRWLSYGYDSVGRKSLMSDSAGHTTHYRYNDQGLLDRLSDANDNTIASYQYDENGRLSRGDNGNGTYTTYQYDAAGQLTHLINFKADDSINSRFDYTYNEVGQRTSMTTLDGTTHYDYDATGQLTGVTLPDSRHIEYRYDAAGNRITVSDSGVTTDYATNALNQYTDVGNAKYAYDKDGNLSSKTEGGVTTTYAYDDENHLIGVSTPGDTWHYEYDALGNRIASIHNGVRTEYQLDPTGMVNVVAEYDGAGQLSAVYTHGLGLEARSDAGGNDYYDFDALGSTTGLTNATGSYVDRYSYLPFGENLTTNEAVANPFEYVGQWGVMDAGNGLDFMRARFYNADEGRFLSVDPIGINGGENLYKYANNQPTLWTDLLGLNPGDTAVIMYRPIDMMGLQNYPYTTTITGYLDVDTVHKQVVFYNKNGEIIDNKGVGVGPDGKDDISSNYDFITNSDGSVTIYDGDTMRAAIQRVGNWDFQSFPPSSPFKNGGNCQAYIHAIQSKYSELDVWHNLNFWDHLADWWVGNRDSLWDNIMNGLISIISPKDPNDILHPEGFGADHWLSADDAIPYTIRFENQATATAPAQEVTITEKLDSDLDINSFRLGDFGWGDISIHVPDNTAFYINRLDLTATKGFLVDIIAGIDVAKGEIFWTFTTIDPKTGEIPVDPSIGFLPTNVDKGTGEGFVNYSIKPKADVSTGAVINAHATIVFTSQEPIDTPAVFNTLDADKPLSQVQAATATETVASPEFLVRWSGSDAGSAIAGYTVYVSDNGGAYTSWLTNTQLTEASYQGQNGHRYAFYSLATDNAGNREVAPEQADVIVNVDTGGPAVTELIPPANGRYALGSNLDIAVRFNEAVTVNLGSLAPSLALLIGNTSVTAAYLSGNGTDTLLFRHTVQAGEYDSDGIVIGNAIALNGSSITDLAGNPADLALVAVDTTGIVINNAPELTLQGGSQTLEGIDYQLTIQTADADTGNAGLSLSIDWADGSALQTLTAAELSALGGVVSHLYLDGNADLVNPTAYTIQVTATDPLGVQTQQSHSLLVGNVAPNLTVSGADKVDEGQAYQLNLGSITDPGQDTVNQIIVHWGDGSQNSYTGLSNVSHVFANGGVVRHINVDLIDEDGQYNAVAGKTVAIYDTETFGNAPATISKANPNGWINAWSASDVSISHKTNVNNTGEGWSAVSLNALNVNALNGGDIYGGDLGVSGKSLNTSSVSQEIDGSEALRFSLTHLAHEAQISLSRLFSNDDSLNGLSEEGRLQAYNGNTLVGETVFRGDSPNGQKLFVLDVNQGFDSLVFTAGAYNNQSQFVSGAYDNAEGQFASVPYSTGTGLHGSDYLVDVLLIGVKPEEILV</sequence>
<dbReference type="Pfam" id="PF24595">
    <property type="entry name" value="DUF7619"/>
    <property type="match status" value="1"/>
</dbReference>
<dbReference type="Pfam" id="PF00353">
    <property type="entry name" value="HemolysinCabind"/>
    <property type="match status" value="15"/>
</dbReference>
<dbReference type="Pfam" id="PF25023">
    <property type="entry name" value="TEN_YD-shell"/>
    <property type="match status" value="3"/>
</dbReference>
<dbReference type="InterPro" id="IPR006530">
    <property type="entry name" value="YD"/>
</dbReference>
<dbReference type="RefSeq" id="WP_192375664.1">
    <property type="nucleotide sequence ID" value="NZ_CAJHIV010000001.1"/>
</dbReference>
<evidence type="ECO:0000256" key="2">
    <source>
        <dbReference type="ARBA" id="ARBA00022525"/>
    </source>
</evidence>
<dbReference type="SUPFAM" id="SSF51120">
    <property type="entry name" value="beta-Roll"/>
    <property type="match status" value="9"/>
</dbReference>